<accession>A0A1J5PIJ7</accession>
<organism evidence="2">
    <name type="scientific">mine drainage metagenome</name>
    <dbReference type="NCBI Taxonomy" id="410659"/>
    <lineage>
        <taxon>unclassified sequences</taxon>
        <taxon>metagenomes</taxon>
        <taxon>ecological metagenomes</taxon>
    </lineage>
</organism>
<comment type="caution">
    <text evidence="2">The sequence shown here is derived from an EMBL/GenBank/DDBJ whole genome shotgun (WGS) entry which is preliminary data.</text>
</comment>
<evidence type="ECO:0000256" key="1">
    <source>
        <dbReference type="SAM" id="MobiDB-lite"/>
    </source>
</evidence>
<dbReference type="EMBL" id="MLJW01007591">
    <property type="protein sequence ID" value="OIQ65099.1"/>
    <property type="molecule type" value="Genomic_DNA"/>
</dbReference>
<name>A0A1J5PIJ7_9ZZZZ</name>
<proteinExistence type="predicted"/>
<dbReference type="AlphaFoldDB" id="A0A1J5PIJ7"/>
<reference evidence="2" key="1">
    <citation type="submission" date="2016-10" db="EMBL/GenBank/DDBJ databases">
        <title>Sequence of Gallionella enrichment culture.</title>
        <authorList>
            <person name="Poehlein A."/>
            <person name="Muehling M."/>
            <person name="Daniel R."/>
        </authorList>
    </citation>
    <scope>NUCLEOTIDE SEQUENCE</scope>
</reference>
<feature type="region of interest" description="Disordered" evidence="1">
    <location>
        <begin position="109"/>
        <end position="145"/>
    </location>
</feature>
<gene>
    <name evidence="2" type="ORF">GALL_533440</name>
</gene>
<protein>
    <submittedName>
        <fullName evidence="2">Uncharacterized protein</fullName>
    </submittedName>
</protein>
<sequence length="167" mass="17488">MAGGRIREIPQLLQHLADGCDATDGGILLELDARAEGSDEFPVYITGTAAHAFQDARLGERAAAGLDHDAAPAWVGIALNAHHLELEALDLVSVEYGFPVPLHAGLDVRQGHGRGGGGLGMEREKQRQGEYGQSHAEPSGRMKPSRFHAGESAYLALAACVTSGCPG</sequence>
<evidence type="ECO:0000313" key="2">
    <source>
        <dbReference type="EMBL" id="OIQ65099.1"/>
    </source>
</evidence>